<evidence type="ECO:0000256" key="3">
    <source>
        <dbReference type="ARBA" id="ARBA00022630"/>
    </source>
</evidence>
<keyword evidence="5" id="KW-0560">Oxidoreductase</keyword>
<dbReference type="Pfam" id="PF00890">
    <property type="entry name" value="FAD_binding_2"/>
    <property type="match status" value="1"/>
</dbReference>
<dbReference type="STRING" id="1247936.BN2475_710018"/>
<dbReference type="GO" id="GO:0016614">
    <property type="term" value="F:oxidoreductase activity, acting on CH-OH group of donors"/>
    <property type="evidence" value="ECO:0007669"/>
    <property type="project" value="InterPro"/>
</dbReference>
<dbReference type="Pfam" id="PF00732">
    <property type="entry name" value="GMC_oxred_N"/>
    <property type="match status" value="1"/>
</dbReference>
<evidence type="ECO:0000259" key="8">
    <source>
        <dbReference type="Pfam" id="PF05199"/>
    </source>
</evidence>
<dbReference type="InterPro" id="IPR022357">
    <property type="entry name" value="MIP_CS"/>
</dbReference>
<dbReference type="PRINTS" id="PR00411">
    <property type="entry name" value="PNDRDTASEI"/>
</dbReference>
<evidence type="ECO:0000256" key="2">
    <source>
        <dbReference type="ARBA" id="ARBA00010790"/>
    </source>
</evidence>
<organism evidence="9 10">
    <name type="scientific">Paraburkholderia ribeironis</name>
    <dbReference type="NCBI Taxonomy" id="1247936"/>
    <lineage>
        <taxon>Bacteria</taxon>
        <taxon>Pseudomonadati</taxon>
        <taxon>Pseudomonadota</taxon>
        <taxon>Betaproteobacteria</taxon>
        <taxon>Burkholderiales</taxon>
        <taxon>Burkholderiaceae</taxon>
        <taxon>Paraburkholderia</taxon>
    </lineage>
</organism>
<dbReference type="Pfam" id="PF05199">
    <property type="entry name" value="GMC_oxred_C"/>
    <property type="match status" value="1"/>
</dbReference>
<evidence type="ECO:0000259" key="7">
    <source>
        <dbReference type="Pfam" id="PF00890"/>
    </source>
</evidence>
<evidence type="ECO:0000256" key="5">
    <source>
        <dbReference type="ARBA" id="ARBA00023002"/>
    </source>
</evidence>
<feature type="domain" description="FAD-dependent oxidoreductase 2 FAD-binding" evidence="7">
    <location>
        <begin position="7"/>
        <end position="39"/>
    </location>
</feature>
<dbReference type="InterPro" id="IPR036188">
    <property type="entry name" value="FAD/NAD-bd_sf"/>
</dbReference>
<dbReference type="PANTHER" id="PTHR42784">
    <property type="entry name" value="PYRANOSE 2-OXIDASE"/>
    <property type="match status" value="1"/>
</dbReference>
<dbReference type="Gene3D" id="3.50.50.60">
    <property type="entry name" value="FAD/NAD(P)-binding domain"/>
    <property type="match status" value="2"/>
</dbReference>
<dbReference type="InterPro" id="IPR051473">
    <property type="entry name" value="P2Ox-like"/>
</dbReference>
<keyword evidence="10" id="KW-1185">Reference proteome</keyword>
<evidence type="ECO:0000313" key="9">
    <source>
        <dbReference type="EMBL" id="SIT47041.1"/>
    </source>
</evidence>
<dbReference type="PRINTS" id="PR00368">
    <property type="entry name" value="FADPNR"/>
</dbReference>
<evidence type="ECO:0000256" key="1">
    <source>
        <dbReference type="ARBA" id="ARBA00001974"/>
    </source>
</evidence>
<name>A0A1N7SI14_9BURK</name>
<dbReference type="GO" id="GO:0050660">
    <property type="term" value="F:flavin adenine dinucleotide binding"/>
    <property type="evidence" value="ECO:0007669"/>
    <property type="project" value="InterPro"/>
</dbReference>
<dbReference type="InterPro" id="IPR000172">
    <property type="entry name" value="GMC_OxRdtase_N"/>
</dbReference>
<gene>
    <name evidence="9" type="ORF">BN2475_710018</name>
</gene>
<dbReference type="SUPFAM" id="SSF51905">
    <property type="entry name" value="FAD/NAD(P)-binding domain"/>
    <property type="match status" value="1"/>
</dbReference>
<proteinExistence type="inferred from homology"/>
<dbReference type="OrthoDB" id="9787779at2"/>
<evidence type="ECO:0000256" key="4">
    <source>
        <dbReference type="ARBA" id="ARBA00022827"/>
    </source>
</evidence>
<dbReference type="Proteomes" id="UP000187012">
    <property type="component" value="Unassembled WGS sequence"/>
</dbReference>
<dbReference type="AlphaFoldDB" id="A0A1N7SI14"/>
<feature type="domain" description="Glucose-methanol-choline oxidoreductase N-terminal" evidence="6">
    <location>
        <begin position="196"/>
        <end position="295"/>
    </location>
</feature>
<sequence length="500" mass="54952">MTTTTTDVVIIGSGMGGATAALGLAPTGANITILERGYQIAPSAHNRDARAVYQRNHFKADGFWYLPNGEAFAAGNRFCHGGMTKFYGGVLYRFRERDFDGVSHAEGDALPWPIRYAELEPWYEQAERLYQVRGDSLQDPTEPPRKTNLPYPPVPDEKAISHARARFEAIGLHPSALPLGIDLGTWLKHGKTGWDGFPGAREGKMDAENCALIPALNYPNVKINSGAVVQRVLFSPDGKRAVGVEYESDGQTQRLRADVVVLAAGAIPTAAILLASDIDRTINRSGQVGRNLMAHNQSIVIGFDWRFRNDSVYQKTFAINDFYLSDGAGGPPLGNIQALGRVDGAILKAGLPRVPEWLLGRISKHTLDFFLNSEDLPHERNRVRLDGRKLVLDFGHRTNMLAHRRLTRRWKDCLQDAGFHRTGSMLFERQGPGHQSGTVRMGDDPNTAPLNRWGQAHECENLFITDASPFVSSAAVNPALTVAALSLRAVGKIRDMLLKG</sequence>
<comment type="cofactor">
    <cofactor evidence="1">
        <name>FAD</name>
        <dbReference type="ChEBI" id="CHEBI:57692"/>
    </cofactor>
</comment>
<evidence type="ECO:0000313" key="10">
    <source>
        <dbReference type="Proteomes" id="UP000187012"/>
    </source>
</evidence>
<dbReference type="EMBL" id="CYGX02000071">
    <property type="protein sequence ID" value="SIT47041.1"/>
    <property type="molecule type" value="Genomic_DNA"/>
</dbReference>
<comment type="similarity">
    <text evidence="2">Belongs to the GMC oxidoreductase family.</text>
</comment>
<protein>
    <submittedName>
        <fullName evidence="9">Glucose-methanol-choline oxidoreductase</fullName>
    </submittedName>
</protein>
<reference evidence="9 10" key="1">
    <citation type="submission" date="2016-12" db="EMBL/GenBank/DDBJ databases">
        <authorList>
            <person name="Song W.-J."/>
            <person name="Kurnit D.M."/>
        </authorList>
    </citation>
    <scope>NUCLEOTIDE SEQUENCE [LARGE SCALE GENOMIC DNA]</scope>
    <source>
        <strain evidence="9 10">STM7296</strain>
    </source>
</reference>
<accession>A0A1N7SI14</accession>
<dbReference type="RefSeq" id="WP_094782591.1">
    <property type="nucleotide sequence ID" value="NZ_CYGX02000071.1"/>
</dbReference>
<keyword evidence="3" id="KW-0285">Flavoprotein</keyword>
<dbReference type="InterPro" id="IPR007867">
    <property type="entry name" value="GMC_OxRtase_C"/>
</dbReference>
<keyword evidence="4" id="KW-0274">FAD</keyword>
<feature type="domain" description="Glucose-methanol-choline oxidoreductase C-terminal" evidence="8">
    <location>
        <begin position="433"/>
        <end position="485"/>
    </location>
</feature>
<dbReference type="PANTHER" id="PTHR42784:SF1">
    <property type="entry name" value="PYRANOSE 2-OXIDASE"/>
    <property type="match status" value="1"/>
</dbReference>
<evidence type="ECO:0000259" key="6">
    <source>
        <dbReference type="Pfam" id="PF00732"/>
    </source>
</evidence>
<dbReference type="InterPro" id="IPR003953">
    <property type="entry name" value="FAD-dep_OxRdtase_2_FAD-bd"/>
</dbReference>
<dbReference type="PROSITE" id="PS00221">
    <property type="entry name" value="MIP"/>
    <property type="match status" value="1"/>
</dbReference>